<name>A0ACB8UWT1_9EURO</name>
<accession>A0ACB8UWT1</accession>
<sequence length="159" mass="17837">MSSLTVDSTMAQALAETLDNVFNLNSEVDTLSHKIHQKKQTITIQNWELEALHARIREAEERLKMQQSLATRSRANTRNDNHGRSPHTNNLAFDQDDSVSSPVSDGCSSEGGLTDASTAPSTTYTEDRHTDEDVDDVDRRTIRDVDRKQANSTKTQTHR</sequence>
<reference evidence="1" key="1">
    <citation type="journal article" date="2022" name="bioRxiv">
        <title>Population genetic analysis of Ophidiomyces ophidiicola, the causative agent of snake fungal disease, indicates recent introductions to the USA.</title>
        <authorList>
            <person name="Ladner J.T."/>
            <person name="Palmer J.M."/>
            <person name="Ettinger C.L."/>
            <person name="Stajich J.E."/>
            <person name="Farrell T.M."/>
            <person name="Glorioso B.M."/>
            <person name="Lawson B."/>
            <person name="Price S.J."/>
            <person name="Stengle A.G."/>
            <person name="Grear D.A."/>
            <person name="Lorch J.M."/>
        </authorList>
    </citation>
    <scope>NUCLEOTIDE SEQUENCE</scope>
    <source>
        <strain evidence="1">NWHC 24266-5</strain>
    </source>
</reference>
<proteinExistence type="predicted"/>
<gene>
    <name evidence="1" type="ORF">LOY88_003335</name>
</gene>
<dbReference type="EMBL" id="JALBCA010000043">
    <property type="protein sequence ID" value="KAI2386953.1"/>
    <property type="molecule type" value="Genomic_DNA"/>
</dbReference>
<comment type="caution">
    <text evidence="1">The sequence shown here is derived from an EMBL/GenBank/DDBJ whole genome shotgun (WGS) entry which is preliminary data.</text>
</comment>
<organism evidence="1">
    <name type="scientific">Ophidiomyces ophidiicola</name>
    <dbReference type="NCBI Taxonomy" id="1387563"/>
    <lineage>
        <taxon>Eukaryota</taxon>
        <taxon>Fungi</taxon>
        <taxon>Dikarya</taxon>
        <taxon>Ascomycota</taxon>
        <taxon>Pezizomycotina</taxon>
        <taxon>Eurotiomycetes</taxon>
        <taxon>Eurotiomycetidae</taxon>
        <taxon>Onygenales</taxon>
        <taxon>Onygenaceae</taxon>
        <taxon>Ophidiomyces</taxon>
    </lineage>
</organism>
<protein>
    <submittedName>
        <fullName evidence="1">Uncharacterized protein</fullName>
    </submittedName>
</protein>
<evidence type="ECO:0000313" key="1">
    <source>
        <dbReference type="EMBL" id="KAI2386953.1"/>
    </source>
</evidence>